<evidence type="ECO:0000259" key="13">
    <source>
        <dbReference type="SMART" id="SM01281"/>
    </source>
</evidence>
<reference evidence="14 15" key="1">
    <citation type="journal article" date="2016" name="BMC Genomics">
        <title>Comparative genomic and transcriptomic analyses of the Fuzhuan brick tea-fermentation fungus Aspergillus cristatus.</title>
        <authorList>
            <person name="Ge Y."/>
            <person name="Wang Y."/>
            <person name="Liu Y."/>
            <person name="Tan Y."/>
            <person name="Ren X."/>
            <person name="Zhang X."/>
            <person name="Hyde K.D."/>
            <person name="Liu Y."/>
            <person name="Liu Z."/>
        </authorList>
    </citation>
    <scope>NUCLEOTIDE SEQUENCE [LARGE SCALE GENOMIC DNA]</scope>
    <source>
        <strain evidence="14 15">GZAAS20.1005</strain>
    </source>
</reference>
<comment type="subunit">
    <text evidence="3">Component of the SRB8-11 complex, which itself associates with the Mediator complex.</text>
</comment>
<dbReference type="Proteomes" id="UP000094569">
    <property type="component" value="Unassembled WGS sequence"/>
</dbReference>
<evidence type="ECO:0000256" key="4">
    <source>
        <dbReference type="ARBA" id="ARBA00019622"/>
    </source>
</evidence>
<dbReference type="GO" id="GO:0006357">
    <property type="term" value="P:regulation of transcription by RNA polymerase II"/>
    <property type="evidence" value="ECO:0007669"/>
    <property type="project" value="InterPro"/>
</dbReference>
<feature type="region of interest" description="Disordered" evidence="12">
    <location>
        <begin position="1493"/>
        <end position="1533"/>
    </location>
</feature>
<dbReference type="EMBL" id="JXNT01000006">
    <property type="protein sequence ID" value="ODM18413.1"/>
    <property type="molecule type" value="Genomic_DNA"/>
</dbReference>
<protein>
    <recommendedName>
        <fullName evidence="4">Mediator of RNA polymerase II transcription subunit 12</fullName>
    </recommendedName>
    <alternativeName>
        <fullName evidence="11">Mediator complex subunit 12</fullName>
    </alternativeName>
</protein>
<comment type="caution">
    <text evidence="14">The sequence shown here is derived from an EMBL/GenBank/DDBJ whole genome shotgun (WGS) entry which is preliminary data.</text>
</comment>
<dbReference type="InterPro" id="IPR057344">
    <property type="entry name" value="ARM_SRB8"/>
</dbReference>
<evidence type="ECO:0000256" key="2">
    <source>
        <dbReference type="ARBA" id="ARBA00010289"/>
    </source>
</evidence>
<proteinExistence type="inferred from homology"/>
<evidence type="ECO:0000256" key="7">
    <source>
        <dbReference type="ARBA" id="ARBA00023159"/>
    </source>
</evidence>
<sequence length="1587" mass="174738">MIPLSSAGAQPRGQHPLRAVNTASGQPNTFQAFAQSEANLPTPVSQAQFRQQPTVIDLTGGEDAQEREPPAKRPRLDIPTGTSSRTASPVPGVSGVGGGDLRSAPGGPTTPRPPSTTSWRGRPVWSFQSLVSETPGVGDVNGDNAAALAQGGKPASPPPLPTPPWRFAQRSSSSRSEDNSPVKAVQTTPYRIETPAAAPALIGEKVADFSPWTGNHPEDVLNEQTAKQGYYDRTQVSQNESNTARPSLYAQLKHRSGLQMLSSVFASAFEKRQGHNTVATSSTFKPPPRVTLTDNKRESWLRDLANPAVPLRRLSRTIPHGIRGKVLLDQCLGKRVPVARAVWLAKCVGANEIRAFKRKGTSGPLAIGLEAKWVRDWTVNVQQFLESVIAACGTADWKMKMTYAVSLIARLFHENLLDHDHYIGWFLSCLEAAPLKTLPVWLLMLGIYWDSIMRYRKRGCRLAELLLAKLIQVSKSEHAGALKPLIDRLSLYVKRLVREHTSSAILPTSWATYRDFVSSSLDLDDKVDRAIFQSIAERNVRVQRPMRCQSAAHRSGQQQQQHIIRLFDSIRTAHDVSSVSVVCLDTFEDRATLIYKLLEWTATPFRHGLRRVYIAVRLLRKWKMAGIDVDSHILGFLSDSPKANENMDMVYHAISELVRSQTFSVGRYLQWLMAKGVSRDSLSDHRVIPGGVGLLSQLPVSHLPEHVSNLRDTLLVRVGIASSEEATIISQVKSSIATRLPKVFGGFETGSIPDASYQSLTWAVKSEIGQWIRRAVAQHCRDPTKSISGVPFLADLKVSSLTPDEFYKIRSLLESFGDISMLADVVKQAASSDDNIVLASAADTVNYHCDSFNVIGAATDLFRRLVDAYSLLKRLGTADLDLIYSLIELGLQLPNEYNTVGILRQDLSRIENRSAQAAPSPLSDHIPDTVNETDSSFLEKLDQFLSSGSGMDEPTMDAIFDALVKILDMGDGQTKLSANDACRYLAHLRPFHPKHFDTRLVRWVCGALKMSDRAEFFKSLPPLIGVGCVTIQAFLSLVKKLLQVKPASIPNVDELQMDLFELLAPSATQDGCRDLVTYRFYLAQHEFRTKHLEETLEVIRGAVASIGQKEGLSSGPTRNHLETSMVILLCDLLTNEPGNAAQQSMQKLTDQHPAFLVALQNALDRLLGLDSPGQAENNLSEAERVISMTSDFSLPFCQLKLQMLFNAASGEEVKNGVVDVMFKMAVEDSRSKRSNWVGLVTLMNQDAVRQIRERAEKEFLSVPMLPLEASVDEDGSPSVNYTNAIETARIYLMIIEELAYSVPESGVPSIAPVLVEKMDLLLNKFVIMQTNSTNFAENRNDTSEGGQQNTARSNFERGLAFWFSVLLRMVVIHRSAFTSSIRPTGLQEQTRILISIFSIALARFPNSLLRLFPTADYFPRPHQPEDYRPCPGILLQTHALDVAASLIDTFPDEARHHCARFLKEKCPPFAQFQNDSRFIYLLGPLPGYGAAANSAQPASLPSPAASGSTPTPSQAQATAAAAPSPGLSAGVSSAEGPNCSLRLQHRGRIVGAYQIRPWELLEDAAPLAGVNDTAISLRYFDARRIRA</sequence>
<evidence type="ECO:0000256" key="1">
    <source>
        <dbReference type="ARBA" id="ARBA00004123"/>
    </source>
</evidence>
<evidence type="ECO:0000313" key="15">
    <source>
        <dbReference type="Proteomes" id="UP000094569"/>
    </source>
</evidence>
<feature type="region of interest" description="Disordered" evidence="12">
    <location>
        <begin position="1"/>
        <end position="189"/>
    </location>
</feature>
<dbReference type="OrthoDB" id="20828at2759"/>
<evidence type="ECO:0000256" key="9">
    <source>
        <dbReference type="ARBA" id="ARBA00023242"/>
    </source>
</evidence>
<feature type="domain" description="Mediator complex subunit Med12" evidence="13">
    <location>
        <begin position="283"/>
        <end position="346"/>
    </location>
</feature>
<dbReference type="VEuPathDB" id="FungiDB:SI65_06284"/>
<feature type="compositionally biased region" description="Polar residues" evidence="12">
    <location>
        <begin position="21"/>
        <end position="54"/>
    </location>
</feature>
<dbReference type="GO" id="GO:0003712">
    <property type="term" value="F:transcription coregulator activity"/>
    <property type="evidence" value="ECO:0007669"/>
    <property type="project" value="InterPro"/>
</dbReference>
<evidence type="ECO:0000256" key="11">
    <source>
        <dbReference type="ARBA" id="ARBA00032010"/>
    </source>
</evidence>
<dbReference type="Pfam" id="PF09497">
    <property type="entry name" value="Med12"/>
    <property type="match status" value="1"/>
</dbReference>
<evidence type="ECO:0000256" key="12">
    <source>
        <dbReference type="SAM" id="MobiDB-lite"/>
    </source>
</evidence>
<dbReference type="GO" id="GO:0016592">
    <property type="term" value="C:mediator complex"/>
    <property type="evidence" value="ECO:0007669"/>
    <property type="project" value="InterPro"/>
</dbReference>
<name>A0A1E3BBR7_ASPCR</name>
<keyword evidence="5" id="KW-0678">Repressor</keyword>
<evidence type="ECO:0000256" key="3">
    <source>
        <dbReference type="ARBA" id="ARBA00011629"/>
    </source>
</evidence>
<feature type="compositionally biased region" description="Basic and acidic residues" evidence="12">
    <location>
        <begin position="64"/>
        <end position="76"/>
    </location>
</feature>
<dbReference type="STRING" id="573508.A0A1E3BBR7"/>
<evidence type="ECO:0000256" key="6">
    <source>
        <dbReference type="ARBA" id="ARBA00023015"/>
    </source>
</evidence>
<evidence type="ECO:0000256" key="5">
    <source>
        <dbReference type="ARBA" id="ARBA00022491"/>
    </source>
</evidence>
<keyword evidence="6" id="KW-0805">Transcription regulation</keyword>
<gene>
    <name evidence="14" type="ORF">SI65_06284</name>
</gene>
<accession>A0A1E3BBR7</accession>
<dbReference type="InterPro" id="IPR019035">
    <property type="entry name" value="Mediator_Med12"/>
</dbReference>
<keyword evidence="15" id="KW-1185">Reference proteome</keyword>
<evidence type="ECO:0000313" key="14">
    <source>
        <dbReference type="EMBL" id="ODM18413.1"/>
    </source>
</evidence>
<keyword evidence="7" id="KW-0010">Activator</keyword>
<evidence type="ECO:0000256" key="10">
    <source>
        <dbReference type="ARBA" id="ARBA00025661"/>
    </source>
</evidence>
<dbReference type="SMART" id="SM01281">
    <property type="entry name" value="Med12"/>
    <property type="match status" value="1"/>
</dbReference>
<dbReference type="PANTHER" id="PTHR46567">
    <property type="entry name" value="MEDIATOR OF RNA POLYMERASE II TRANSCRIPTION SUBUNIT 12"/>
    <property type="match status" value="1"/>
</dbReference>
<comment type="function">
    <text evidence="10">Component of the SRB8-11 complex. The SRB8-11 complex is a regulatory module of the Mediator complex which is itself involved in regulation of basal and activated RNA polymerase II-dependent transcription. The SRB8-11 complex may be involved in the transcriptional repression of a subset of genes regulated by Mediator. It may inhibit the association of the Mediator complex with RNA polymerase II to form the holoenzyme complex.</text>
</comment>
<evidence type="ECO:0000256" key="8">
    <source>
        <dbReference type="ARBA" id="ARBA00023163"/>
    </source>
</evidence>
<feature type="compositionally biased region" description="Pro residues" evidence="12">
    <location>
        <begin position="155"/>
        <end position="164"/>
    </location>
</feature>
<keyword evidence="8" id="KW-0804">Transcription</keyword>
<dbReference type="Pfam" id="PF25326">
    <property type="entry name" value="ARM_SRB8"/>
    <property type="match status" value="1"/>
</dbReference>
<comment type="subcellular location">
    <subcellularLocation>
        <location evidence="1">Nucleus</location>
    </subcellularLocation>
</comment>
<organism evidence="14 15">
    <name type="scientific">Aspergillus cristatus</name>
    <name type="common">Chinese Fuzhuan brick tea-fermentation fungus</name>
    <name type="synonym">Eurotium cristatum</name>
    <dbReference type="NCBI Taxonomy" id="573508"/>
    <lineage>
        <taxon>Eukaryota</taxon>
        <taxon>Fungi</taxon>
        <taxon>Dikarya</taxon>
        <taxon>Ascomycota</taxon>
        <taxon>Pezizomycotina</taxon>
        <taxon>Eurotiomycetes</taxon>
        <taxon>Eurotiomycetidae</taxon>
        <taxon>Eurotiales</taxon>
        <taxon>Aspergillaceae</taxon>
        <taxon>Aspergillus</taxon>
        <taxon>Aspergillus subgen. Aspergillus</taxon>
    </lineage>
</organism>
<comment type="similarity">
    <text evidence="2">Belongs to the Mediator complex subunit 12 family.</text>
</comment>
<dbReference type="PANTHER" id="PTHR46567:SF1">
    <property type="entry name" value="MEDIATOR OF RNA POLYMERASE II TRANSCRIPTION SUBUNIT 12"/>
    <property type="match status" value="1"/>
</dbReference>
<keyword evidence="9" id="KW-0539">Nucleus</keyword>